<evidence type="ECO:0000256" key="3">
    <source>
        <dbReference type="ARBA" id="ARBA00023163"/>
    </source>
</evidence>
<sequence>MLNPGGLDPSGARGFAQYGQQGQTAGFPLVGALQGGMQSGLPGVRAGIAGLQAGGAGPQQSAQNRFAAANTLQSNLQQQLGQYAQAQGRPLTNAQIANGVLAGAAGAGVRAQGIGGLGQLAAMRQPGVDRTAAANLSLAANLNAAAAGAAGAGLAGLQGYAAANLNAAAAALQNNQRLTGLGLNAQLTAAAAAGLGGLQGTNLQSRLQMANAGAAGLGLLQQGLAGALPNSNANTHELLAILNRQKQQQQQQQQQQVPGGPSAFGAAAALNNLGLSAAGFGTGAGAVGNLGATVAGLQVPTQQPQQAQQVAAAAAAAAVQQQQQAQQQHGPGDQDGAAFDNNDFPSLLANAAARQNRDAMASGTTNDPFAKLGIRTAAAAVAAGAGHGANAGGGGDFQIQNEDFPALPGSSQREGLGPGGGAGTGGMGAAAAQHQQAGTRTGPGSTFTVEHLQQMGGQPGTAEYEAYLRLQQQQHQQQQQQRGLSQGLVGQGPGGLAGKGAPGTEVGGPQSQPSSASAAAAAAAAKADRFGLMGLLPLIKMTDADLTMLALGTDLTGLGLNLNAAGDLHATLVSPLADNPIKAEPDFELPSCYKFLPQRLQPGYLSKFKEETLFYMFYSMPGDEAQLLAADELSVRGWWFHRRYKLWMLHAPNTAVQKSPRGERGSYLIFDINQWEIVQKSDLEILYEDIEVAPRLQRTAKLQQQPGQAAAAAAVQGRQH</sequence>
<gene>
    <name evidence="6" type="ORF">Vretifemale_11896</name>
    <name evidence="7" type="ORF">Vretimale_11417</name>
</gene>
<evidence type="ECO:0000313" key="9">
    <source>
        <dbReference type="Proteomes" id="UP000747110"/>
    </source>
</evidence>
<proteinExistence type="inferred from homology"/>
<dbReference type="EMBL" id="BNCQ01000023">
    <property type="protein sequence ID" value="GIM07317.1"/>
    <property type="molecule type" value="Genomic_DNA"/>
</dbReference>
<evidence type="ECO:0000256" key="4">
    <source>
        <dbReference type="SAM" id="MobiDB-lite"/>
    </source>
</evidence>
<keyword evidence="9" id="KW-1185">Reference proteome</keyword>
<dbReference type="PANTHER" id="PTHR23326">
    <property type="entry name" value="CCR4 NOT-RELATED"/>
    <property type="match status" value="1"/>
</dbReference>
<dbReference type="Proteomes" id="UP000747110">
    <property type="component" value="Unassembled WGS sequence"/>
</dbReference>
<dbReference type="GO" id="GO:0006355">
    <property type="term" value="P:regulation of DNA-templated transcription"/>
    <property type="evidence" value="ECO:0007669"/>
    <property type="project" value="InterPro"/>
</dbReference>
<feature type="region of interest" description="Disordered" evidence="4">
    <location>
        <begin position="244"/>
        <end position="263"/>
    </location>
</feature>
<feature type="region of interest" description="Disordered" evidence="4">
    <location>
        <begin position="385"/>
        <end position="447"/>
    </location>
</feature>
<dbReference type="InterPro" id="IPR007282">
    <property type="entry name" value="NOT2/3/5_C"/>
</dbReference>
<evidence type="ECO:0000259" key="5">
    <source>
        <dbReference type="Pfam" id="PF04153"/>
    </source>
</evidence>
<organism evidence="7 8">
    <name type="scientific">Volvox reticuliferus</name>
    <dbReference type="NCBI Taxonomy" id="1737510"/>
    <lineage>
        <taxon>Eukaryota</taxon>
        <taxon>Viridiplantae</taxon>
        <taxon>Chlorophyta</taxon>
        <taxon>core chlorophytes</taxon>
        <taxon>Chlorophyceae</taxon>
        <taxon>CS clade</taxon>
        <taxon>Chlamydomonadales</taxon>
        <taxon>Volvocaceae</taxon>
        <taxon>Volvox</taxon>
    </lineage>
</organism>
<name>A0A8J4LQY5_9CHLO</name>
<feature type="compositionally biased region" description="Gly residues" evidence="4">
    <location>
        <begin position="489"/>
        <end position="501"/>
    </location>
</feature>
<dbReference type="OrthoDB" id="25391at2759"/>
<dbReference type="InterPro" id="IPR040168">
    <property type="entry name" value="Not2/3/5"/>
</dbReference>
<dbReference type="Gene3D" id="2.30.30.1020">
    <property type="entry name" value="CCR4-NOT complex subunit 2/3/5, C-terminal domain"/>
    <property type="match status" value="1"/>
</dbReference>
<feature type="compositionally biased region" description="Gly residues" evidence="4">
    <location>
        <begin position="385"/>
        <end position="396"/>
    </location>
</feature>
<feature type="region of interest" description="Disordered" evidence="4">
    <location>
        <begin position="321"/>
        <end position="343"/>
    </location>
</feature>
<comment type="caution">
    <text evidence="7">The sequence shown here is derived from an EMBL/GenBank/DDBJ whole genome shotgun (WGS) entry which is preliminary data.</text>
</comment>
<feature type="compositionally biased region" description="Gly residues" evidence="4">
    <location>
        <begin position="416"/>
        <end position="428"/>
    </location>
</feature>
<keyword evidence="3" id="KW-0804">Transcription</keyword>
<evidence type="ECO:0000313" key="6">
    <source>
        <dbReference type="EMBL" id="GIL83083.1"/>
    </source>
</evidence>
<reference evidence="7" key="1">
    <citation type="journal article" date="2021" name="Proc. Natl. Acad. Sci. U.S.A.">
        <title>Three genomes in the algal genus Volvox reveal the fate of a haploid sex-determining region after a transition to homothallism.</title>
        <authorList>
            <person name="Yamamoto K."/>
            <person name="Hamaji T."/>
            <person name="Kawai-Toyooka H."/>
            <person name="Matsuzaki R."/>
            <person name="Takahashi F."/>
            <person name="Nishimura Y."/>
            <person name="Kawachi M."/>
            <person name="Noguchi H."/>
            <person name="Minakuchi Y."/>
            <person name="Umen J.G."/>
            <person name="Toyoda A."/>
            <person name="Nozaki H."/>
        </authorList>
    </citation>
    <scope>NUCLEOTIDE SEQUENCE</scope>
    <source>
        <strain evidence="7">NIES-3785</strain>
        <strain evidence="6">NIES-3786</strain>
    </source>
</reference>
<dbReference type="Pfam" id="PF04153">
    <property type="entry name" value="NOT2_3_5_C"/>
    <property type="match status" value="1"/>
</dbReference>
<feature type="region of interest" description="Disordered" evidence="4">
    <location>
        <begin position="471"/>
        <end position="515"/>
    </location>
</feature>
<dbReference type="InterPro" id="IPR038635">
    <property type="entry name" value="CCR4-NOT_su2/3/5_C_sf"/>
</dbReference>
<evidence type="ECO:0000313" key="8">
    <source>
        <dbReference type="Proteomes" id="UP000722791"/>
    </source>
</evidence>
<evidence type="ECO:0000256" key="2">
    <source>
        <dbReference type="ARBA" id="ARBA00023015"/>
    </source>
</evidence>
<protein>
    <recommendedName>
        <fullName evidence="5">NOT2/NOT3/NOT5 C-terminal domain-containing protein</fullName>
    </recommendedName>
</protein>
<feature type="compositionally biased region" description="Low complexity" evidence="4">
    <location>
        <begin position="429"/>
        <end position="442"/>
    </location>
</feature>
<accession>A0A8J4LQY5</accession>
<comment type="similarity">
    <text evidence="1">Belongs to the CNOT2/3/5 family.</text>
</comment>
<evidence type="ECO:0000256" key="1">
    <source>
        <dbReference type="ARBA" id="ARBA00007682"/>
    </source>
</evidence>
<feature type="domain" description="NOT2/NOT3/NOT5 C-terminal" evidence="5">
    <location>
        <begin position="571"/>
        <end position="689"/>
    </location>
</feature>
<feature type="compositionally biased region" description="Low complexity" evidence="4">
    <location>
        <begin position="471"/>
        <end position="488"/>
    </location>
</feature>
<dbReference type="GO" id="GO:0030015">
    <property type="term" value="C:CCR4-NOT core complex"/>
    <property type="evidence" value="ECO:0007669"/>
    <property type="project" value="InterPro"/>
</dbReference>
<keyword evidence="2" id="KW-0805">Transcription regulation</keyword>
<evidence type="ECO:0000313" key="7">
    <source>
        <dbReference type="EMBL" id="GIM07317.1"/>
    </source>
</evidence>
<dbReference type="EMBL" id="BNCP01000026">
    <property type="protein sequence ID" value="GIL83083.1"/>
    <property type="molecule type" value="Genomic_DNA"/>
</dbReference>
<dbReference type="Proteomes" id="UP000722791">
    <property type="component" value="Unassembled WGS sequence"/>
</dbReference>
<feature type="compositionally biased region" description="Low complexity" evidence="4">
    <location>
        <begin position="245"/>
        <end position="263"/>
    </location>
</feature>
<dbReference type="AlphaFoldDB" id="A0A8J4LQY5"/>